<organism evidence="2 3">
    <name type="scientific">Nocardia arthritidis</name>
    <dbReference type="NCBI Taxonomy" id="228602"/>
    <lineage>
        <taxon>Bacteria</taxon>
        <taxon>Bacillati</taxon>
        <taxon>Actinomycetota</taxon>
        <taxon>Actinomycetes</taxon>
        <taxon>Mycobacteriales</taxon>
        <taxon>Nocardiaceae</taxon>
        <taxon>Nocardia</taxon>
    </lineage>
</organism>
<proteinExistence type="predicted"/>
<keyword evidence="3" id="KW-1185">Reference proteome</keyword>
<accession>A0A6G9YCM7</accession>
<name>A0A6G9YCM7_9NOCA</name>
<dbReference type="EMBL" id="CP046172">
    <property type="protein sequence ID" value="QIS10981.1"/>
    <property type="molecule type" value="Genomic_DNA"/>
</dbReference>
<dbReference type="Proteomes" id="UP000503540">
    <property type="component" value="Chromosome"/>
</dbReference>
<reference evidence="2 3" key="1">
    <citation type="journal article" date="2019" name="ACS Chem. Biol.">
        <title>Identification and Mobilization of a Cryptic Antibiotic Biosynthesis Gene Locus from a Human-Pathogenic Nocardia Isolate.</title>
        <authorList>
            <person name="Herisse M."/>
            <person name="Ishida K."/>
            <person name="Porter J.L."/>
            <person name="Howden B."/>
            <person name="Hertweck C."/>
            <person name="Stinear T.P."/>
            <person name="Pidot S.J."/>
        </authorList>
    </citation>
    <scope>NUCLEOTIDE SEQUENCE [LARGE SCALE GENOMIC DNA]</scope>
    <source>
        <strain evidence="2 3">AUSMDU00012717</strain>
    </source>
</reference>
<dbReference type="KEGG" id="nah:F5544_15490"/>
<evidence type="ECO:0000256" key="1">
    <source>
        <dbReference type="SAM" id="MobiDB-lite"/>
    </source>
</evidence>
<evidence type="ECO:0000313" key="2">
    <source>
        <dbReference type="EMBL" id="QIS10981.1"/>
    </source>
</evidence>
<dbReference type="RefSeq" id="WP_167473872.1">
    <property type="nucleotide sequence ID" value="NZ_CP046172.1"/>
</dbReference>
<sequence length="219" mass="22110">MKRLGPLLTLAAVVLFGAILLAVDMSKDTPTPAANPYAPSTAAPTTTAAAPATSIPPTTPAAIPFPAKADYVGTTTGAPLTVSIAVKDDKVTAYVCDGKTVESWLQGGATNGAVHLTGWNNAKLYGSYDGTAVHGILALAGKQWDFTAAPVNSPAGLYVNRTDNSRQSWIVDANGRVTGVQRTADGGTSPAPVLAPDGTAIINGHKITATKVSGGDSVG</sequence>
<gene>
    <name evidence="2" type="ORF">F5544_15490</name>
</gene>
<protein>
    <submittedName>
        <fullName evidence="2">Uncharacterized protein</fullName>
    </submittedName>
</protein>
<evidence type="ECO:0000313" key="3">
    <source>
        <dbReference type="Proteomes" id="UP000503540"/>
    </source>
</evidence>
<feature type="region of interest" description="Disordered" evidence="1">
    <location>
        <begin position="32"/>
        <end position="53"/>
    </location>
</feature>
<dbReference type="AlphaFoldDB" id="A0A6G9YCM7"/>